<keyword evidence="2" id="KW-1185">Reference proteome</keyword>
<proteinExistence type="predicted"/>
<dbReference type="AlphaFoldDB" id="A0A2N4UTQ0"/>
<accession>A0A2N4UTQ0</accession>
<sequence>MKLLQWTLFIDMLGYRDINGSINSEDLAKEFVSFMEENKALFDFQNDDYFVERYKQNSQFDLYEFYEVKHAFVSDSLILTFYPKEVESLVNVDKMYMHSANALFIITMRLQAFIYSCFSQKSVFLRGGVSNKYCYVKDNFAVGEGLIDSYLVESKVAKYPRIALSKDTSSNTKLMEKIRFLSDVMYNNNQLVAKDPVDGVYYLDYLKYNLAMIDASSKIVQARILADRKGFDAQFESVQLFVKKHGNGIEAKLAELNIRVAPLKGKEKEAMQKVIDKFEWLKDYHNSLVSKNNLVSEYTIK</sequence>
<dbReference type="EMBL" id="NPIB01000007">
    <property type="protein sequence ID" value="PLC58400.1"/>
    <property type="molecule type" value="Genomic_DNA"/>
</dbReference>
<organism evidence="1 2">
    <name type="scientific">Photobacterium carnosum</name>
    <dbReference type="NCBI Taxonomy" id="2023717"/>
    <lineage>
        <taxon>Bacteria</taxon>
        <taxon>Pseudomonadati</taxon>
        <taxon>Pseudomonadota</taxon>
        <taxon>Gammaproteobacteria</taxon>
        <taxon>Vibrionales</taxon>
        <taxon>Vibrionaceae</taxon>
        <taxon>Photobacterium</taxon>
    </lineage>
</organism>
<name>A0A2N4UTQ0_9GAMM</name>
<comment type="caution">
    <text evidence="1">The sequence shown here is derived from an EMBL/GenBank/DDBJ whole genome shotgun (WGS) entry which is preliminary data.</text>
</comment>
<evidence type="ECO:0000313" key="2">
    <source>
        <dbReference type="Proteomes" id="UP000234420"/>
    </source>
</evidence>
<gene>
    <name evidence="1" type="ORF">CIK00_08315</name>
</gene>
<dbReference type="RefSeq" id="WP_101768426.1">
    <property type="nucleotide sequence ID" value="NZ_BPPU01000001.1"/>
</dbReference>
<dbReference type="Proteomes" id="UP000234420">
    <property type="component" value="Unassembled WGS sequence"/>
</dbReference>
<evidence type="ECO:0000313" key="1">
    <source>
        <dbReference type="EMBL" id="PLC58400.1"/>
    </source>
</evidence>
<protein>
    <submittedName>
        <fullName evidence="1">Uncharacterized protein</fullName>
    </submittedName>
</protein>
<reference evidence="1 2" key="1">
    <citation type="journal article" date="2018" name="Syst. Appl. Microbiol.">
        <title>Photobacterium carnosum sp. nov., isolated from spoiled modified atmosphere packaged poultry meat.</title>
        <authorList>
            <person name="Hilgarth M."/>
            <person name="Fuertes S."/>
            <person name="Ehrmann M."/>
            <person name="Vogel R.F."/>
        </authorList>
    </citation>
    <scope>NUCLEOTIDE SEQUENCE [LARGE SCALE GENOMIC DNA]</scope>
    <source>
        <strain evidence="1 2">TMW 2.2021</strain>
    </source>
</reference>